<evidence type="ECO:0000259" key="11">
    <source>
        <dbReference type="Pfam" id="PF02870"/>
    </source>
</evidence>
<evidence type="ECO:0000256" key="6">
    <source>
        <dbReference type="ARBA" id="ARBA00022763"/>
    </source>
</evidence>
<evidence type="ECO:0000256" key="3">
    <source>
        <dbReference type="ARBA" id="ARBA00022490"/>
    </source>
</evidence>
<dbReference type="EC" id="2.1.1.63" evidence="9"/>
<reference evidence="12 13" key="1">
    <citation type="submission" date="2019-08" db="EMBL/GenBank/DDBJ databases">
        <authorList>
            <person name="Peeters C."/>
        </authorList>
    </citation>
    <scope>NUCLEOTIDE SEQUENCE [LARGE SCALE GENOMIC DNA]</scope>
    <source>
        <strain evidence="12 13">LMG 30175</strain>
    </source>
</reference>
<dbReference type="InterPro" id="IPR023546">
    <property type="entry name" value="MGMT"/>
</dbReference>
<keyword evidence="5 9" id="KW-0808">Transferase</keyword>
<keyword evidence="7 9" id="KW-0234">DNA repair</keyword>
<accession>A0A5E4VT84</accession>
<dbReference type="GO" id="GO:0006307">
    <property type="term" value="P:DNA alkylation repair"/>
    <property type="evidence" value="ECO:0007669"/>
    <property type="project" value="UniProtKB-UniRule"/>
</dbReference>
<evidence type="ECO:0000256" key="2">
    <source>
        <dbReference type="ARBA" id="ARBA00008711"/>
    </source>
</evidence>
<evidence type="ECO:0000259" key="10">
    <source>
        <dbReference type="Pfam" id="PF01035"/>
    </source>
</evidence>
<dbReference type="Gene3D" id="3.30.160.70">
    <property type="entry name" value="Methylated DNA-protein cysteine methyltransferase domain"/>
    <property type="match status" value="1"/>
</dbReference>
<keyword evidence="13" id="KW-1185">Reference proteome</keyword>
<dbReference type="PANTHER" id="PTHR10815">
    <property type="entry name" value="METHYLATED-DNA--PROTEIN-CYSTEINE METHYLTRANSFERASE"/>
    <property type="match status" value="1"/>
</dbReference>
<dbReference type="Proteomes" id="UP000414233">
    <property type="component" value="Unassembled WGS sequence"/>
</dbReference>
<gene>
    <name evidence="12" type="ORF">PTE30175_02783</name>
</gene>
<dbReference type="PROSITE" id="PS00374">
    <property type="entry name" value="MGMT"/>
    <property type="match status" value="1"/>
</dbReference>
<dbReference type="InterPro" id="IPR036631">
    <property type="entry name" value="MGMT_N_sf"/>
</dbReference>
<dbReference type="FunFam" id="1.10.10.10:FF:000214">
    <property type="entry name" value="Methylated-DNA--protein-cysteine methyltransferase"/>
    <property type="match status" value="1"/>
</dbReference>
<dbReference type="SUPFAM" id="SSF53155">
    <property type="entry name" value="Methylated DNA-protein cysteine methyltransferase domain"/>
    <property type="match status" value="1"/>
</dbReference>
<evidence type="ECO:0000313" key="12">
    <source>
        <dbReference type="EMBL" id="VVE15602.1"/>
    </source>
</evidence>
<sequence length="168" mass="18070">MIFQAHYHSPLGEMLLLADGDALCGVYFDGQKYFPTTSPEWRDGGDLAVIGRTRAALDEFFHEGRRRFDLPLRPQGTPFQKRVWDALRAIPYGSTTTYGAIAAAFGGSNHARAVGTATGRNPISVIVPCHRVLGSDGTLTGYAGGLDRKRALLTVEGVTQGETGALFA</sequence>
<comment type="miscellaneous">
    <text evidence="9">This enzyme catalyzes only one turnover and therefore is not strictly catalytic. According to one definition, an enzyme is a biocatalyst that acts repeatedly and over many reaction cycles.</text>
</comment>
<dbReference type="CDD" id="cd06445">
    <property type="entry name" value="ATase"/>
    <property type="match status" value="1"/>
</dbReference>
<dbReference type="AlphaFoldDB" id="A0A5E4VT84"/>
<comment type="catalytic activity">
    <reaction evidence="1 9">
        <text>a 4-O-methyl-thymidine in DNA + L-cysteinyl-[protein] = a thymidine in DNA + S-methyl-L-cysteinyl-[protein]</text>
        <dbReference type="Rhea" id="RHEA:53428"/>
        <dbReference type="Rhea" id="RHEA-COMP:10131"/>
        <dbReference type="Rhea" id="RHEA-COMP:10132"/>
        <dbReference type="Rhea" id="RHEA-COMP:13555"/>
        <dbReference type="Rhea" id="RHEA-COMP:13556"/>
        <dbReference type="ChEBI" id="CHEBI:29950"/>
        <dbReference type="ChEBI" id="CHEBI:82612"/>
        <dbReference type="ChEBI" id="CHEBI:137386"/>
        <dbReference type="ChEBI" id="CHEBI:137387"/>
        <dbReference type="EC" id="2.1.1.63"/>
    </reaction>
</comment>
<dbReference type="EMBL" id="CABPRZ010000010">
    <property type="protein sequence ID" value="VVE15602.1"/>
    <property type="molecule type" value="Genomic_DNA"/>
</dbReference>
<dbReference type="InterPro" id="IPR036217">
    <property type="entry name" value="MethylDNA_cys_MeTrfase_DNAb"/>
</dbReference>
<dbReference type="InterPro" id="IPR008332">
    <property type="entry name" value="MethylG_MeTrfase_N"/>
</dbReference>
<keyword evidence="3 9" id="KW-0963">Cytoplasm</keyword>
<evidence type="ECO:0000313" key="13">
    <source>
        <dbReference type="Proteomes" id="UP000414233"/>
    </source>
</evidence>
<protein>
    <recommendedName>
        <fullName evidence="9">Methylated-DNA--protein-cysteine methyltransferase</fullName>
        <ecNumber evidence="9">2.1.1.63</ecNumber>
    </recommendedName>
    <alternativeName>
        <fullName evidence="9">6-O-methylguanine-DNA methyltransferase</fullName>
        <shortName evidence="9">MGMT</shortName>
    </alternativeName>
    <alternativeName>
        <fullName evidence="9">O-6-methylguanine-DNA-alkyltransferase</fullName>
    </alternativeName>
</protein>
<dbReference type="Pfam" id="PF02870">
    <property type="entry name" value="Methyltransf_1N"/>
    <property type="match status" value="1"/>
</dbReference>
<proteinExistence type="inferred from homology"/>
<dbReference type="SUPFAM" id="SSF46767">
    <property type="entry name" value="Methylated DNA-protein cysteine methyltransferase, C-terminal domain"/>
    <property type="match status" value="1"/>
</dbReference>
<organism evidence="12 13">
    <name type="scientific">Pandoraea terrae</name>
    <dbReference type="NCBI Taxonomy" id="1537710"/>
    <lineage>
        <taxon>Bacteria</taxon>
        <taxon>Pseudomonadati</taxon>
        <taxon>Pseudomonadota</taxon>
        <taxon>Betaproteobacteria</taxon>
        <taxon>Burkholderiales</taxon>
        <taxon>Burkholderiaceae</taxon>
        <taxon>Pandoraea</taxon>
    </lineage>
</organism>
<dbReference type="Pfam" id="PF01035">
    <property type="entry name" value="DNA_binding_1"/>
    <property type="match status" value="1"/>
</dbReference>
<dbReference type="Gene3D" id="1.10.10.10">
    <property type="entry name" value="Winged helix-like DNA-binding domain superfamily/Winged helix DNA-binding domain"/>
    <property type="match status" value="1"/>
</dbReference>
<evidence type="ECO:0000256" key="8">
    <source>
        <dbReference type="ARBA" id="ARBA00049348"/>
    </source>
</evidence>
<dbReference type="InterPro" id="IPR036388">
    <property type="entry name" value="WH-like_DNA-bd_sf"/>
</dbReference>
<feature type="active site" description="Nucleophile; methyl group acceptor" evidence="9">
    <location>
        <position position="129"/>
    </location>
</feature>
<dbReference type="GO" id="GO:0005737">
    <property type="term" value="C:cytoplasm"/>
    <property type="evidence" value="ECO:0007669"/>
    <property type="project" value="UniProtKB-SubCell"/>
</dbReference>
<keyword evidence="4 9" id="KW-0489">Methyltransferase</keyword>
<name>A0A5E4VT84_9BURK</name>
<keyword evidence="6 9" id="KW-0227">DNA damage</keyword>
<evidence type="ECO:0000256" key="1">
    <source>
        <dbReference type="ARBA" id="ARBA00001286"/>
    </source>
</evidence>
<comment type="catalytic activity">
    <reaction evidence="8 9">
        <text>a 6-O-methyl-2'-deoxyguanosine in DNA + L-cysteinyl-[protein] = S-methyl-L-cysteinyl-[protein] + a 2'-deoxyguanosine in DNA</text>
        <dbReference type="Rhea" id="RHEA:24000"/>
        <dbReference type="Rhea" id="RHEA-COMP:10131"/>
        <dbReference type="Rhea" id="RHEA-COMP:10132"/>
        <dbReference type="Rhea" id="RHEA-COMP:11367"/>
        <dbReference type="Rhea" id="RHEA-COMP:11368"/>
        <dbReference type="ChEBI" id="CHEBI:29950"/>
        <dbReference type="ChEBI" id="CHEBI:82612"/>
        <dbReference type="ChEBI" id="CHEBI:85445"/>
        <dbReference type="ChEBI" id="CHEBI:85448"/>
        <dbReference type="EC" id="2.1.1.63"/>
    </reaction>
</comment>
<comment type="similarity">
    <text evidence="2 9">Belongs to the MGMT family.</text>
</comment>
<dbReference type="NCBIfam" id="TIGR00589">
    <property type="entry name" value="ogt"/>
    <property type="match status" value="1"/>
</dbReference>
<comment type="subcellular location">
    <subcellularLocation>
        <location evidence="9">Cytoplasm</location>
    </subcellularLocation>
</comment>
<dbReference type="PANTHER" id="PTHR10815:SF5">
    <property type="entry name" value="METHYLATED-DNA--PROTEIN-CYSTEINE METHYLTRANSFERASE"/>
    <property type="match status" value="1"/>
</dbReference>
<dbReference type="HAMAP" id="MF_00772">
    <property type="entry name" value="OGT"/>
    <property type="match status" value="1"/>
</dbReference>
<dbReference type="InterPro" id="IPR014048">
    <property type="entry name" value="MethylDNA_cys_MeTrfase_DNA-bd"/>
</dbReference>
<feature type="domain" description="Methylated-DNA-[protein]-cysteine S-methyltransferase DNA binding" evidence="10">
    <location>
        <begin position="78"/>
        <end position="158"/>
    </location>
</feature>
<dbReference type="InterPro" id="IPR001497">
    <property type="entry name" value="MethylDNA_cys_MeTrfase_AS"/>
</dbReference>
<dbReference type="GO" id="GO:0032259">
    <property type="term" value="P:methylation"/>
    <property type="evidence" value="ECO:0007669"/>
    <property type="project" value="UniProtKB-KW"/>
</dbReference>
<evidence type="ECO:0000256" key="4">
    <source>
        <dbReference type="ARBA" id="ARBA00022603"/>
    </source>
</evidence>
<feature type="domain" description="Methylguanine DNA methyltransferase ribonuclease-like" evidence="11">
    <location>
        <begin position="4"/>
        <end position="74"/>
    </location>
</feature>
<comment type="function">
    <text evidence="9">Involved in the cellular defense against the biological effects of O6-methylguanine (O6-MeG) and O4-methylthymine (O4-MeT) in DNA. Repairs the methylated nucleobase in DNA by stoichiometrically transferring the methyl group to a cysteine residue in the enzyme. This is a suicide reaction: the enzyme is irreversibly inactivated.</text>
</comment>
<dbReference type="RefSeq" id="WP_150697636.1">
    <property type="nucleotide sequence ID" value="NZ_CABPRZ010000010.1"/>
</dbReference>
<evidence type="ECO:0000256" key="9">
    <source>
        <dbReference type="HAMAP-Rule" id="MF_00772"/>
    </source>
</evidence>
<evidence type="ECO:0000256" key="5">
    <source>
        <dbReference type="ARBA" id="ARBA00022679"/>
    </source>
</evidence>
<evidence type="ECO:0000256" key="7">
    <source>
        <dbReference type="ARBA" id="ARBA00023204"/>
    </source>
</evidence>
<dbReference type="OrthoDB" id="9802228at2"/>
<dbReference type="GO" id="GO:0003908">
    <property type="term" value="F:methylated-DNA-[protein]-cysteine S-methyltransferase activity"/>
    <property type="evidence" value="ECO:0007669"/>
    <property type="project" value="UniProtKB-UniRule"/>
</dbReference>